<organism evidence="1 2">
    <name type="scientific">Modestobacter caceresii</name>
    <dbReference type="NCBI Taxonomy" id="1522368"/>
    <lineage>
        <taxon>Bacteria</taxon>
        <taxon>Bacillati</taxon>
        <taxon>Actinomycetota</taxon>
        <taxon>Actinomycetes</taxon>
        <taxon>Geodermatophilales</taxon>
        <taxon>Geodermatophilaceae</taxon>
        <taxon>Modestobacter</taxon>
    </lineage>
</organism>
<protein>
    <submittedName>
        <fullName evidence="1">Uncharacterized protein</fullName>
    </submittedName>
</protein>
<dbReference type="AlphaFoldDB" id="A0A098YDP3"/>
<accession>A0A098YDP3</accession>
<keyword evidence="2" id="KW-1185">Reference proteome</keyword>
<gene>
    <name evidence="1" type="ORF">IN07_00880</name>
</gene>
<reference evidence="1 2" key="1">
    <citation type="submission" date="2014-07" db="EMBL/GenBank/DDBJ databases">
        <title>Biosystematic studies on Modestobacter strains isolated from extreme hyper-arid desert soil and from historic building.</title>
        <authorList>
            <person name="Bukarasam K."/>
            <person name="Bull A."/>
            <person name="Girard G."/>
            <person name="van Wezel G."/>
            <person name="Goodfellow M."/>
        </authorList>
    </citation>
    <scope>NUCLEOTIDE SEQUENCE [LARGE SCALE GENOMIC DNA]</scope>
    <source>
        <strain evidence="1 2">KNN45-2b</strain>
    </source>
</reference>
<sequence length="63" mass="6869">MLHGSGAEGRNAMLIISSPLTDRTIVMGLRIWTWRTLFVVIGGRDPLQAQVPWSCLSGSNTSL</sequence>
<evidence type="ECO:0000313" key="2">
    <source>
        <dbReference type="Proteomes" id="UP000029713"/>
    </source>
</evidence>
<comment type="caution">
    <text evidence="1">The sequence shown here is derived from an EMBL/GenBank/DDBJ whole genome shotgun (WGS) entry which is preliminary data.</text>
</comment>
<name>A0A098YDP3_9ACTN</name>
<proteinExistence type="predicted"/>
<dbReference type="Proteomes" id="UP000029713">
    <property type="component" value="Unassembled WGS sequence"/>
</dbReference>
<dbReference type="STRING" id="1522368.IN07_00880"/>
<evidence type="ECO:0000313" key="1">
    <source>
        <dbReference type="EMBL" id="KGH48555.1"/>
    </source>
</evidence>
<dbReference type="EMBL" id="JPMX01000003">
    <property type="protein sequence ID" value="KGH48555.1"/>
    <property type="molecule type" value="Genomic_DNA"/>
</dbReference>